<gene>
    <name evidence="7" type="ORF">Ahy_B01g055128</name>
</gene>
<name>A0A445AVC9_ARAHY</name>
<feature type="compositionally biased region" description="Basic residues" evidence="5">
    <location>
        <begin position="147"/>
        <end position="158"/>
    </location>
</feature>
<evidence type="ECO:0000256" key="5">
    <source>
        <dbReference type="SAM" id="MobiDB-lite"/>
    </source>
</evidence>
<keyword evidence="3" id="KW-0804">Transcription</keyword>
<evidence type="ECO:0000259" key="6">
    <source>
        <dbReference type="Pfam" id="PF26576"/>
    </source>
</evidence>
<comment type="caution">
    <text evidence="7">The sequence shown here is derived from an EMBL/GenBank/DDBJ whole genome shotgun (WGS) entry which is preliminary data.</text>
</comment>
<evidence type="ECO:0000256" key="2">
    <source>
        <dbReference type="ARBA" id="ARBA00023015"/>
    </source>
</evidence>
<accession>A0A445AVC9</accession>
<dbReference type="PANTHER" id="PTHR33124:SF5">
    <property type="entry name" value="TRANSCRIPTION FACTOR IBH1-LIKE 1"/>
    <property type="match status" value="1"/>
</dbReference>
<dbReference type="InterPro" id="IPR044549">
    <property type="entry name" value="bHLH_AtIBH1-like"/>
</dbReference>
<dbReference type="GO" id="GO:0005634">
    <property type="term" value="C:nucleus"/>
    <property type="evidence" value="ECO:0007669"/>
    <property type="project" value="UniProtKB-SubCell"/>
</dbReference>
<feature type="domain" description="IBH1-like N-terminal" evidence="6">
    <location>
        <begin position="70"/>
        <end position="132"/>
    </location>
</feature>
<keyword evidence="4" id="KW-0539">Nucleus</keyword>
<dbReference type="InterPro" id="IPR059002">
    <property type="entry name" value="IBH1_N"/>
</dbReference>
<keyword evidence="8" id="KW-1185">Reference proteome</keyword>
<comment type="subcellular location">
    <subcellularLocation>
        <location evidence="1">Nucleus</location>
    </subcellularLocation>
</comment>
<dbReference type="EMBL" id="SDMP01000011">
    <property type="protein sequence ID" value="RYR30343.1"/>
    <property type="molecule type" value="Genomic_DNA"/>
</dbReference>
<dbReference type="PANTHER" id="PTHR33124">
    <property type="entry name" value="TRANSCRIPTION FACTOR IBH1-LIKE 1"/>
    <property type="match status" value="1"/>
</dbReference>
<dbReference type="AlphaFoldDB" id="A0A445AVC9"/>
<dbReference type="CDD" id="cd11444">
    <property type="entry name" value="bHLH_AtIBH1_like"/>
    <property type="match status" value="1"/>
</dbReference>
<keyword evidence="2" id="KW-0805">Transcription regulation</keyword>
<evidence type="ECO:0000313" key="8">
    <source>
        <dbReference type="Proteomes" id="UP000289738"/>
    </source>
</evidence>
<organism evidence="7 8">
    <name type="scientific">Arachis hypogaea</name>
    <name type="common">Peanut</name>
    <dbReference type="NCBI Taxonomy" id="3818"/>
    <lineage>
        <taxon>Eukaryota</taxon>
        <taxon>Viridiplantae</taxon>
        <taxon>Streptophyta</taxon>
        <taxon>Embryophyta</taxon>
        <taxon>Tracheophyta</taxon>
        <taxon>Spermatophyta</taxon>
        <taxon>Magnoliopsida</taxon>
        <taxon>eudicotyledons</taxon>
        <taxon>Gunneridae</taxon>
        <taxon>Pentapetalae</taxon>
        <taxon>rosids</taxon>
        <taxon>fabids</taxon>
        <taxon>Fabales</taxon>
        <taxon>Fabaceae</taxon>
        <taxon>Papilionoideae</taxon>
        <taxon>50 kb inversion clade</taxon>
        <taxon>dalbergioids sensu lato</taxon>
        <taxon>Dalbergieae</taxon>
        <taxon>Pterocarpus clade</taxon>
        <taxon>Arachis</taxon>
    </lineage>
</organism>
<dbReference type="Pfam" id="PF26576">
    <property type="entry name" value="IBH1_N"/>
    <property type="match status" value="1"/>
</dbReference>
<proteinExistence type="predicted"/>
<dbReference type="InterPro" id="IPR044660">
    <property type="entry name" value="IBH1-like"/>
</dbReference>
<reference evidence="7 8" key="1">
    <citation type="submission" date="2019-01" db="EMBL/GenBank/DDBJ databases">
        <title>Sequencing of cultivated peanut Arachis hypogaea provides insights into genome evolution and oil improvement.</title>
        <authorList>
            <person name="Chen X."/>
        </authorList>
    </citation>
    <scope>NUCLEOTIDE SEQUENCE [LARGE SCALE GENOMIC DNA]</scope>
    <source>
        <strain evidence="8">cv. Fuhuasheng</strain>
        <tissue evidence="7">Leaves</tissue>
    </source>
</reference>
<protein>
    <recommendedName>
        <fullName evidence="6">IBH1-like N-terminal domain-containing protein</fullName>
    </recommendedName>
</protein>
<sequence>MEVDDKSWAHGVAGAGHKEGLGSGPWTPCASMPTTTLSFYHAHKFPFPSHSLFSHLPNNFHQNLRMRNQRSVKQEFLRKWITGLRRYSCDEKKNMSFLERKKAIKLSADIAMASTRDKTTRWSQALIANASSSGDTLTGSSKNNSSRSRKKMLMMRRRRPKVKSAKKEMSASCIAKRLAEKRTRKLKNLLPGGESIDEGCLVEETLDYIESLRAQIEVMRYLVTASQLIINPYP</sequence>
<dbReference type="GO" id="GO:0006355">
    <property type="term" value="P:regulation of DNA-templated transcription"/>
    <property type="evidence" value="ECO:0007669"/>
    <property type="project" value="InterPro"/>
</dbReference>
<evidence type="ECO:0000256" key="3">
    <source>
        <dbReference type="ARBA" id="ARBA00023163"/>
    </source>
</evidence>
<dbReference type="Proteomes" id="UP000289738">
    <property type="component" value="Chromosome B01"/>
</dbReference>
<evidence type="ECO:0000256" key="1">
    <source>
        <dbReference type="ARBA" id="ARBA00004123"/>
    </source>
</evidence>
<evidence type="ECO:0000313" key="7">
    <source>
        <dbReference type="EMBL" id="RYR30343.1"/>
    </source>
</evidence>
<evidence type="ECO:0000256" key="4">
    <source>
        <dbReference type="ARBA" id="ARBA00023242"/>
    </source>
</evidence>
<feature type="region of interest" description="Disordered" evidence="5">
    <location>
        <begin position="132"/>
        <end position="158"/>
    </location>
</feature>